<organism evidence="5 6">
    <name type="scientific">Rubrobacter taiwanensis</name>
    <dbReference type="NCBI Taxonomy" id="185139"/>
    <lineage>
        <taxon>Bacteria</taxon>
        <taxon>Bacillati</taxon>
        <taxon>Actinomycetota</taxon>
        <taxon>Rubrobacteria</taxon>
        <taxon>Rubrobacterales</taxon>
        <taxon>Rubrobacteraceae</taxon>
        <taxon>Rubrobacter</taxon>
    </lineage>
</organism>
<evidence type="ECO:0000313" key="5">
    <source>
        <dbReference type="EMBL" id="TCJ16685.1"/>
    </source>
</evidence>
<dbReference type="Gene3D" id="1.10.40.70">
    <property type="match status" value="1"/>
</dbReference>
<dbReference type="InterPro" id="IPR003593">
    <property type="entry name" value="AAA+_ATPase"/>
</dbReference>
<evidence type="ECO:0000313" key="6">
    <source>
        <dbReference type="Proteomes" id="UP000295244"/>
    </source>
</evidence>
<dbReference type="FunFam" id="3.30.450.90:FF:000001">
    <property type="entry name" value="Type II secretion system ATPase GspE"/>
    <property type="match status" value="1"/>
</dbReference>
<dbReference type="Pfam" id="PF05157">
    <property type="entry name" value="MshEN"/>
    <property type="match status" value="1"/>
</dbReference>
<protein>
    <submittedName>
        <fullName evidence="5">Type II secretion system protein GspE</fullName>
    </submittedName>
</protein>
<evidence type="ECO:0000259" key="4">
    <source>
        <dbReference type="SMART" id="SM00382"/>
    </source>
</evidence>
<dbReference type="GO" id="GO:0005886">
    <property type="term" value="C:plasma membrane"/>
    <property type="evidence" value="ECO:0007669"/>
    <property type="project" value="TreeGrafter"/>
</dbReference>
<evidence type="ECO:0000256" key="2">
    <source>
        <dbReference type="ARBA" id="ARBA00022741"/>
    </source>
</evidence>
<gene>
    <name evidence="5" type="ORF">E0L93_08090</name>
</gene>
<dbReference type="Gene3D" id="3.30.450.90">
    <property type="match status" value="1"/>
</dbReference>
<dbReference type="InterPro" id="IPR001482">
    <property type="entry name" value="T2SS/T4SS_dom"/>
</dbReference>
<accession>A0A4R1BHC6</accession>
<dbReference type="PANTHER" id="PTHR30258">
    <property type="entry name" value="TYPE II SECRETION SYSTEM PROTEIN GSPE-RELATED"/>
    <property type="match status" value="1"/>
</dbReference>
<dbReference type="OrthoDB" id="9805147at2"/>
<dbReference type="PANTHER" id="PTHR30258:SF3">
    <property type="entry name" value="SLL1921 PROTEIN"/>
    <property type="match status" value="1"/>
</dbReference>
<dbReference type="Gene3D" id="3.30.300.160">
    <property type="entry name" value="Type II secretion system, protein E, N-terminal domain"/>
    <property type="match status" value="1"/>
</dbReference>
<dbReference type="EMBL" id="SKBU01000015">
    <property type="protein sequence ID" value="TCJ16685.1"/>
    <property type="molecule type" value="Genomic_DNA"/>
</dbReference>
<evidence type="ECO:0000256" key="3">
    <source>
        <dbReference type="ARBA" id="ARBA00022840"/>
    </source>
</evidence>
<dbReference type="AlphaFoldDB" id="A0A4R1BHC6"/>
<dbReference type="SMART" id="SM00382">
    <property type="entry name" value="AAA"/>
    <property type="match status" value="1"/>
</dbReference>
<dbReference type="CDD" id="cd01129">
    <property type="entry name" value="PulE-GspE-like"/>
    <property type="match status" value="1"/>
</dbReference>
<keyword evidence="3" id="KW-0067">ATP-binding</keyword>
<keyword evidence="6" id="KW-1185">Reference proteome</keyword>
<dbReference type="SUPFAM" id="SSF52540">
    <property type="entry name" value="P-loop containing nucleoside triphosphate hydrolases"/>
    <property type="match status" value="1"/>
</dbReference>
<reference evidence="5 6" key="1">
    <citation type="submission" date="2019-03" db="EMBL/GenBank/DDBJ databases">
        <title>Whole genome sequence of a novel Rubrobacter taiwanensis strain, isolated from Yellowstone National Park.</title>
        <authorList>
            <person name="Freed S."/>
            <person name="Ramaley R.F."/>
            <person name="Kyndt J.A."/>
        </authorList>
    </citation>
    <scope>NUCLEOTIDE SEQUENCE [LARGE SCALE GENOMIC DNA]</scope>
    <source>
        <strain evidence="5 6">Yellowstone</strain>
    </source>
</reference>
<dbReference type="GO" id="GO:0005524">
    <property type="term" value="F:ATP binding"/>
    <property type="evidence" value="ECO:0007669"/>
    <property type="project" value="UniProtKB-KW"/>
</dbReference>
<dbReference type="SUPFAM" id="SSF160246">
    <property type="entry name" value="EspE N-terminal domain-like"/>
    <property type="match status" value="1"/>
</dbReference>
<dbReference type="Pfam" id="PF00437">
    <property type="entry name" value="T2SSE"/>
    <property type="match status" value="1"/>
</dbReference>
<comment type="caution">
    <text evidence="5">The sequence shown here is derived from an EMBL/GenBank/DDBJ whole genome shotgun (WGS) entry which is preliminary data.</text>
</comment>
<dbReference type="FunFam" id="3.40.50.300:FF:000398">
    <property type="entry name" value="Type IV pilus assembly ATPase PilB"/>
    <property type="match status" value="1"/>
</dbReference>
<sequence>MRYFDRGERPAQASRIGDILIAQGKLTEEQLARALEVQRRTRKRLGSILVSMGYISPADLARGIARRLNLEYVELSEDQVDLAMAGMIGEKLLRRYGALPLGMKDGRLRLAMSDPTNVHALDDVKMISGHPVVPVVASEEDVRRVQNRLFAVGGEVSEFLREAQERSAPDEEPELASEAEVGDAPIIRLVNSILQQAASDGASDIHIEPWASEISVRFRVDGVLREIMSIPRKLHGEIVARVKIMAGMNIAERRVPQDGRFSLRLGDSGADLRVASLPTVYGEKLVLRILDGGGARMELEKLGFESRMLELYRKAFGRPHGAILVTGPTGSGKSTTLYATLNELNSPERSIVTVEDPVEHRITGVNQIQVNPRVGLTFASGLRSILRSDPEVIMIGEIRDYETAKISVESALTGHLVLATLHTNDAPGALNRLTDMGVEPFLTASAVDCVLAQRLARRVCDRCSRPAEPDRRTLEEVGFPFELSGVGEPDFREAVGCRHCGGSGYRGRVGVYELMLVSEEIREMVVRRTPTSEIAQAARSQGMMRLREDGLLKAARGVTTIEEVLRSTV</sequence>
<evidence type="ECO:0000256" key="1">
    <source>
        <dbReference type="ARBA" id="ARBA00006611"/>
    </source>
</evidence>
<dbReference type="GO" id="GO:0016887">
    <property type="term" value="F:ATP hydrolysis activity"/>
    <property type="evidence" value="ECO:0007669"/>
    <property type="project" value="TreeGrafter"/>
</dbReference>
<name>A0A4R1BHC6_9ACTN</name>
<dbReference type="InterPro" id="IPR027417">
    <property type="entry name" value="P-loop_NTPase"/>
</dbReference>
<proteinExistence type="inferred from homology"/>
<comment type="similarity">
    <text evidence="1">Belongs to the GSP E family.</text>
</comment>
<dbReference type="InterPro" id="IPR037257">
    <property type="entry name" value="T2SS_E_N_sf"/>
</dbReference>
<dbReference type="RefSeq" id="WP_132690769.1">
    <property type="nucleotide sequence ID" value="NZ_SKBU01000015.1"/>
</dbReference>
<dbReference type="Proteomes" id="UP000295244">
    <property type="component" value="Unassembled WGS sequence"/>
</dbReference>
<dbReference type="Gene3D" id="3.40.50.300">
    <property type="entry name" value="P-loop containing nucleotide triphosphate hydrolases"/>
    <property type="match status" value="1"/>
</dbReference>
<dbReference type="InterPro" id="IPR007831">
    <property type="entry name" value="T2SS_GspE_N"/>
</dbReference>
<keyword evidence="2" id="KW-0547">Nucleotide-binding</keyword>
<feature type="domain" description="AAA+ ATPase" evidence="4">
    <location>
        <begin position="319"/>
        <end position="457"/>
    </location>
</feature>